<dbReference type="Proteomes" id="UP001174677">
    <property type="component" value="Chromosome 5"/>
</dbReference>
<dbReference type="PROSITE" id="PS00086">
    <property type="entry name" value="CYTOCHROME_P450"/>
    <property type="match status" value="1"/>
</dbReference>
<dbReference type="EMBL" id="JARPOI010000005">
    <property type="protein sequence ID" value="KAJ9181464.1"/>
    <property type="molecule type" value="Genomic_DNA"/>
</dbReference>
<evidence type="ECO:0000256" key="1">
    <source>
        <dbReference type="ARBA" id="ARBA00010617"/>
    </source>
</evidence>
<protein>
    <recommendedName>
        <fullName evidence="6">Cytochrome P450</fullName>
    </recommendedName>
</protein>
<keyword evidence="3" id="KW-0472">Membrane</keyword>
<keyword evidence="3" id="KW-0812">Transmembrane</keyword>
<proteinExistence type="inferred from homology"/>
<dbReference type="PRINTS" id="PR00385">
    <property type="entry name" value="P450"/>
</dbReference>
<organism evidence="4 5">
    <name type="scientific">Hevea brasiliensis</name>
    <name type="common">Para rubber tree</name>
    <name type="synonym">Siphonia brasiliensis</name>
    <dbReference type="NCBI Taxonomy" id="3981"/>
    <lineage>
        <taxon>Eukaryota</taxon>
        <taxon>Viridiplantae</taxon>
        <taxon>Streptophyta</taxon>
        <taxon>Embryophyta</taxon>
        <taxon>Tracheophyta</taxon>
        <taxon>Spermatophyta</taxon>
        <taxon>Magnoliopsida</taxon>
        <taxon>eudicotyledons</taxon>
        <taxon>Gunneridae</taxon>
        <taxon>Pentapetalae</taxon>
        <taxon>rosids</taxon>
        <taxon>fabids</taxon>
        <taxon>Malpighiales</taxon>
        <taxon>Euphorbiaceae</taxon>
        <taxon>Crotonoideae</taxon>
        <taxon>Micrandreae</taxon>
        <taxon>Hevea</taxon>
    </lineage>
</organism>
<evidence type="ECO:0000313" key="4">
    <source>
        <dbReference type="EMBL" id="KAJ9181464.1"/>
    </source>
</evidence>
<dbReference type="PRINTS" id="PR00463">
    <property type="entry name" value="EP450I"/>
</dbReference>
<evidence type="ECO:0000256" key="3">
    <source>
        <dbReference type="SAM" id="Phobius"/>
    </source>
</evidence>
<sequence length="540" mass="62415">MVAYLVCVYIYVYMREATCSIKTKREMELIYDSLVWLSLFLSLVLILRLNGKKWRNRNKNLPPGPPGWPLFGNMFDLGTTPHRALYDLKFKYGPVLMLRLGSIDTLVVQSAKAAAEFFKNHDASFCDRKSPDVLSAYNYEDASLAIGHYGPFWRMLRRLCSMELMANKRLNETASIRRKCIDQMLRSIEDDAVAAKERGESGVVNLPHYFFLMSFNVLGNLMLSRDLLDSQCKEGHDFFHSMDKVAEWVGKPNVADFLPFLKWLDPQGLKRSMLRDMGRAKEIVAGFVEQRIKEHKLGKEETKDFLDTLLEYEGDGKEWHEKIPYEKVIIIVLEIFFTGTETTSTTIEWVMAELLNNPEVMRKVKEELNVVVGENRKVEESDIEKLSYLQAVLKETLRLHPPVPLLLPRNTIQDTNFMGYHITKDTQVFVNVWAIGRDPNSWQDPFTFKPERFLGSNIDYKGQNFELIPFGSGRRICVGMSLAQRLVSLGLASLIHDFDWELDKNLTHETLDMNERIGITVRKLQPLYLIPKKRPRTIVV</sequence>
<comment type="caution">
    <text evidence="4">The sequence shown here is derived from an EMBL/GenBank/DDBJ whole genome shotgun (WGS) entry which is preliminary data.</text>
</comment>
<comment type="similarity">
    <text evidence="1 2">Belongs to the cytochrome P450 family.</text>
</comment>
<evidence type="ECO:0000313" key="5">
    <source>
        <dbReference type="Proteomes" id="UP001174677"/>
    </source>
</evidence>
<dbReference type="PANTHER" id="PTHR47950:SF15">
    <property type="entry name" value="CYTOCHROME P450"/>
    <property type="match status" value="1"/>
</dbReference>
<evidence type="ECO:0000256" key="2">
    <source>
        <dbReference type="RuleBase" id="RU000461"/>
    </source>
</evidence>
<keyword evidence="2" id="KW-0479">Metal-binding</keyword>
<keyword evidence="3" id="KW-1133">Transmembrane helix</keyword>
<dbReference type="InterPro" id="IPR001128">
    <property type="entry name" value="Cyt_P450"/>
</dbReference>
<dbReference type="InterPro" id="IPR002401">
    <property type="entry name" value="Cyt_P450_E_grp-I"/>
</dbReference>
<dbReference type="Pfam" id="PF00067">
    <property type="entry name" value="p450"/>
    <property type="match status" value="1"/>
</dbReference>
<dbReference type="PANTHER" id="PTHR47950">
    <property type="entry name" value="CYTOCHROME P450, FAMILY 76, SUBFAMILY C, POLYPEPTIDE 5-RELATED"/>
    <property type="match status" value="1"/>
</dbReference>
<keyword evidence="5" id="KW-1185">Reference proteome</keyword>
<keyword evidence="2" id="KW-0560">Oxidoreductase</keyword>
<dbReference type="SUPFAM" id="SSF48264">
    <property type="entry name" value="Cytochrome P450"/>
    <property type="match status" value="1"/>
</dbReference>
<reference evidence="4" key="1">
    <citation type="journal article" date="2023" name="Plant Biotechnol. J.">
        <title>Chromosome-level wild Hevea brasiliensis genome provides new tools for genomic-assisted breeding and valuable loci to elevate rubber yield.</title>
        <authorList>
            <person name="Cheng H."/>
            <person name="Song X."/>
            <person name="Hu Y."/>
            <person name="Wu T."/>
            <person name="Yang Q."/>
            <person name="An Z."/>
            <person name="Feng S."/>
            <person name="Deng Z."/>
            <person name="Wu W."/>
            <person name="Zeng X."/>
            <person name="Tu M."/>
            <person name="Wang X."/>
            <person name="Huang H."/>
        </authorList>
    </citation>
    <scope>NUCLEOTIDE SEQUENCE</scope>
    <source>
        <strain evidence="4">MT/VB/25A 57/8</strain>
    </source>
</reference>
<keyword evidence="2" id="KW-0408">Iron</keyword>
<evidence type="ECO:0008006" key="6">
    <source>
        <dbReference type="Google" id="ProtNLM"/>
    </source>
</evidence>
<keyword evidence="2" id="KW-0349">Heme</keyword>
<name>A0ABQ9MRE2_HEVBR</name>
<dbReference type="InterPro" id="IPR017972">
    <property type="entry name" value="Cyt_P450_CS"/>
</dbReference>
<dbReference type="InterPro" id="IPR036396">
    <property type="entry name" value="Cyt_P450_sf"/>
</dbReference>
<dbReference type="Gene3D" id="1.10.630.10">
    <property type="entry name" value="Cytochrome P450"/>
    <property type="match status" value="1"/>
</dbReference>
<gene>
    <name evidence="4" type="ORF">P3X46_009592</name>
</gene>
<accession>A0ABQ9MRE2</accession>
<keyword evidence="2" id="KW-0503">Monooxygenase</keyword>
<feature type="transmembrane region" description="Helical" evidence="3">
    <location>
        <begin position="29"/>
        <end position="49"/>
    </location>
</feature>